<dbReference type="InterPro" id="IPR017850">
    <property type="entry name" value="Alkaline_phosphatase_core_sf"/>
</dbReference>
<dbReference type="PANTHER" id="PTHR10151">
    <property type="entry name" value="ECTONUCLEOTIDE PYROPHOSPHATASE/PHOSPHODIESTERASE"/>
    <property type="match status" value="1"/>
</dbReference>
<dbReference type="Gene3D" id="3.40.570.10">
    <property type="entry name" value="Extracellular Endonuclease, subunit A"/>
    <property type="match status" value="1"/>
</dbReference>
<dbReference type="Pfam" id="PF01223">
    <property type="entry name" value="Endonuclease_NS"/>
    <property type="match status" value="1"/>
</dbReference>
<dbReference type="SUPFAM" id="SSF53649">
    <property type="entry name" value="Alkaline phosphatase-like"/>
    <property type="match status" value="1"/>
</dbReference>
<dbReference type="Gene3D" id="3.30.1360.180">
    <property type="match status" value="1"/>
</dbReference>
<dbReference type="Gene3D" id="3.40.720.10">
    <property type="entry name" value="Alkaline Phosphatase, subunit A"/>
    <property type="match status" value="1"/>
</dbReference>
<name>A0AAW0STU9_SCYPA</name>
<sequence>MLRGGFGRFSRRLGWSAAGKAVTWSFYWWWWWWRWRRSGDVQPQSTPHPPPTLPAYLDPSTCPPTYEEHPLVLISLDGFRVEYLRRGLTPTLQVLRNKGTSAPYMKPSFPTITFPNHYTLVTGMYPAAHGIIANKFYDPSFDAEFRVGRAEFFKKRWWGGEPLWSTVQRQGKKAATFFWPGSEVEGHNPTYWYYYNESVPLTNRVDKVLSWLELPPNTRPSFVTLYMHDPDSTGHDYGPESPQMNAKLVELDEVIAQLVEGLKERGLLSCVNLFIVADHGMADAGQERLIDLSTYLPALPERARVWGGGFARFGPSDDSPENKEAMMRALACKRDEMRVYERELLPVRWHMGAQKRVESVVVEVDPGYTVGGDSTFKADEGEHGYDDHFPSMNALFLGYGPDLARSKEVEAFQNIEFHARAKQRNVGGAASSPSTSPAAPAAFRLPCACPAAGVPRARAARGHHRQSIPVRGGRPRVRGAWLELLREAQKEESDVLDFHVPWGTPQGHAEDTVLLLQPDSVTGYSPRVRLPLWTSFGVRRVRHAQEEAGEWRSDPRLPSKDAPSCPSYGTVTGFNVSRHPLFPPEFSCKDCQQLPYLMSNAVPLTDQVARRWRELLSFVGHWALLLGPLNVVAGPVMDYNADSLADDLGELGRSGELVVPSHIFLVVSRCVAPVSSLSHCPHDKLDVEAFVFPQFIPVTNCLESARFMQEYSAKVGDVEGITGLQFFPNLDYYQRVRLKTRMHSNAWGHESYANRLLDNFLHP</sequence>
<dbReference type="Proteomes" id="UP001487740">
    <property type="component" value="Unassembled WGS sequence"/>
</dbReference>
<dbReference type="SUPFAM" id="SSF54060">
    <property type="entry name" value="His-Me finger endonucleases"/>
    <property type="match status" value="1"/>
</dbReference>
<feature type="domain" description="ENPP1-3/EXOG-like endonuclease/phosphodiesterase" evidence="3">
    <location>
        <begin position="517"/>
        <end position="733"/>
    </location>
</feature>
<dbReference type="InterPro" id="IPR044929">
    <property type="entry name" value="DNA/RNA_non-sp_Endonuclease_sf"/>
</dbReference>
<evidence type="ECO:0000256" key="2">
    <source>
        <dbReference type="ARBA" id="ARBA00023180"/>
    </source>
</evidence>
<keyword evidence="1" id="KW-0378">Hydrolase</keyword>
<dbReference type="InterPro" id="IPR001604">
    <property type="entry name" value="Endo_G_ENPP1-like_dom"/>
</dbReference>
<dbReference type="EMBL" id="JARAKH010000045">
    <property type="protein sequence ID" value="KAK8378339.1"/>
    <property type="molecule type" value="Genomic_DNA"/>
</dbReference>
<reference evidence="4 5" key="1">
    <citation type="submission" date="2023-03" db="EMBL/GenBank/DDBJ databases">
        <title>High-quality genome of Scylla paramamosain provides insights in environmental adaptation.</title>
        <authorList>
            <person name="Zhang L."/>
        </authorList>
    </citation>
    <scope>NUCLEOTIDE SEQUENCE [LARGE SCALE GENOMIC DNA]</scope>
    <source>
        <strain evidence="4">LZ_2023a</strain>
        <tissue evidence="4">Muscle</tissue>
    </source>
</reference>
<protein>
    <recommendedName>
        <fullName evidence="3">ENPP1-3/EXOG-like endonuclease/phosphodiesterase domain-containing protein</fullName>
    </recommendedName>
</protein>
<evidence type="ECO:0000313" key="5">
    <source>
        <dbReference type="Proteomes" id="UP001487740"/>
    </source>
</evidence>
<dbReference type="GO" id="GO:0003676">
    <property type="term" value="F:nucleic acid binding"/>
    <property type="evidence" value="ECO:0007669"/>
    <property type="project" value="InterPro"/>
</dbReference>
<evidence type="ECO:0000259" key="3">
    <source>
        <dbReference type="SMART" id="SM00477"/>
    </source>
</evidence>
<gene>
    <name evidence="4" type="ORF">O3P69_011080</name>
</gene>
<dbReference type="InterPro" id="IPR002591">
    <property type="entry name" value="Phosphodiest/P_Trfase"/>
</dbReference>
<evidence type="ECO:0000256" key="1">
    <source>
        <dbReference type="ARBA" id="ARBA00022801"/>
    </source>
</evidence>
<dbReference type="Pfam" id="PF01663">
    <property type="entry name" value="Phosphodiest"/>
    <property type="match status" value="1"/>
</dbReference>
<keyword evidence="2" id="KW-0325">Glycoprotein</keyword>
<evidence type="ECO:0000313" key="4">
    <source>
        <dbReference type="EMBL" id="KAK8378339.1"/>
    </source>
</evidence>
<comment type="caution">
    <text evidence="4">The sequence shown here is derived from an EMBL/GenBank/DDBJ whole genome shotgun (WGS) entry which is preliminary data.</text>
</comment>
<dbReference type="GO" id="GO:0016787">
    <property type="term" value="F:hydrolase activity"/>
    <property type="evidence" value="ECO:0007669"/>
    <property type="project" value="UniProtKB-KW"/>
</dbReference>
<proteinExistence type="predicted"/>
<organism evidence="4 5">
    <name type="scientific">Scylla paramamosain</name>
    <name type="common">Mud crab</name>
    <dbReference type="NCBI Taxonomy" id="85552"/>
    <lineage>
        <taxon>Eukaryota</taxon>
        <taxon>Metazoa</taxon>
        <taxon>Ecdysozoa</taxon>
        <taxon>Arthropoda</taxon>
        <taxon>Crustacea</taxon>
        <taxon>Multicrustacea</taxon>
        <taxon>Malacostraca</taxon>
        <taxon>Eumalacostraca</taxon>
        <taxon>Eucarida</taxon>
        <taxon>Decapoda</taxon>
        <taxon>Pleocyemata</taxon>
        <taxon>Brachyura</taxon>
        <taxon>Eubrachyura</taxon>
        <taxon>Portunoidea</taxon>
        <taxon>Portunidae</taxon>
        <taxon>Portuninae</taxon>
        <taxon>Scylla</taxon>
    </lineage>
</organism>
<dbReference type="CDD" id="cd16018">
    <property type="entry name" value="Enpp"/>
    <property type="match status" value="1"/>
</dbReference>
<accession>A0AAW0STU9</accession>
<dbReference type="PANTHER" id="PTHR10151:SF114">
    <property type="entry name" value="ECTONUCLEOTIDE PYROPHOSPHATASE_PHOSPHODIESTERASE C27A7.3"/>
    <property type="match status" value="1"/>
</dbReference>
<dbReference type="InterPro" id="IPR044925">
    <property type="entry name" value="His-Me_finger_sf"/>
</dbReference>
<keyword evidence="5" id="KW-1185">Reference proteome</keyword>
<dbReference type="InterPro" id="IPR020821">
    <property type="entry name" value="ENPP1-3/EXOG-like_nuc-like"/>
</dbReference>
<dbReference type="GO" id="GO:0046872">
    <property type="term" value="F:metal ion binding"/>
    <property type="evidence" value="ECO:0007669"/>
    <property type="project" value="InterPro"/>
</dbReference>
<dbReference type="SMART" id="SM00477">
    <property type="entry name" value="NUC"/>
    <property type="match status" value="1"/>
</dbReference>
<dbReference type="AlphaFoldDB" id="A0AAW0STU9"/>